<feature type="domain" description="OmpA-like" evidence="5">
    <location>
        <begin position="597"/>
        <end position="718"/>
    </location>
</feature>
<dbReference type="InterPro" id="IPR011990">
    <property type="entry name" value="TPR-like_helical_dom_sf"/>
</dbReference>
<accession>A0ABV4TMD7</accession>
<protein>
    <submittedName>
        <fullName evidence="6">OmpA family protein</fullName>
    </submittedName>
</protein>
<dbReference type="Pfam" id="PF07676">
    <property type="entry name" value="PD40"/>
    <property type="match status" value="3"/>
</dbReference>
<dbReference type="InterPro" id="IPR050330">
    <property type="entry name" value="Bact_OuterMem_StrucFunc"/>
</dbReference>
<dbReference type="Gene3D" id="2.60.40.1120">
    <property type="entry name" value="Carboxypeptidase-like, regulatory domain"/>
    <property type="match status" value="1"/>
</dbReference>
<comment type="subcellular location">
    <subcellularLocation>
        <location evidence="1">Cell outer membrane</location>
    </subcellularLocation>
</comment>
<dbReference type="Gene3D" id="2.120.10.30">
    <property type="entry name" value="TolB, C-terminal domain"/>
    <property type="match status" value="1"/>
</dbReference>
<dbReference type="PANTHER" id="PTHR30329:SF21">
    <property type="entry name" value="LIPOPROTEIN YIAD-RELATED"/>
    <property type="match status" value="1"/>
</dbReference>
<dbReference type="SUPFAM" id="SSF49464">
    <property type="entry name" value="Carboxypeptidase regulatory domain-like"/>
    <property type="match status" value="1"/>
</dbReference>
<keyword evidence="2 4" id="KW-0472">Membrane</keyword>
<evidence type="ECO:0000256" key="4">
    <source>
        <dbReference type="PROSITE-ProRule" id="PRU00473"/>
    </source>
</evidence>
<dbReference type="PROSITE" id="PS51123">
    <property type="entry name" value="OMPA_2"/>
    <property type="match status" value="1"/>
</dbReference>
<dbReference type="InterPro" id="IPR006664">
    <property type="entry name" value="OMP_bac"/>
</dbReference>
<dbReference type="Gene3D" id="1.25.40.10">
    <property type="entry name" value="Tetratricopeptide repeat domain"/>
    <property type="match status" value="1"/>
</dbReference>
<dbReference type="SUPFAM" id="SSF82171">
    <property type="entry name" value="DPP6 N-terminal domain-like"/>
    <property type="match status" value="1"/>
</dbReference>
<proteinExistence type="predicted"/>
<dbReference type="Gene3D" id="3.30.1330.60">
    <property type="entry name" value="OmpA-like domain"/>
    <property type="match status" value="1"/>
</dbReference>
<dbReference type="InterPro" id="IPR008969">
    <property type="entry name" value="CarboxyPept-like_regulatory"/>
</dbReference>
<evidence type="ECO:0000313" key="6">
    <source>
        <dbReference type="EMBL" id="MFA9194486.1"/>
    </source>
</evidence>
<comment type="caution">
    <text evidence="6">The sequence shown here is derived from an EMBL/GenBank/DDBJ whole genome shotgun (WGS) entry which is preliminary data.</text>
</comment>
<evidence type="ECO:0000256" key="1">
    <source>
        <dbReference type="ARBA" id="ARBA00004442"/>
    </source>
</evidence>
<evidence type="ECO:0000313" key="7">
    <source>
        <dbReference type="Proteomes" id="UP001574170"/>
    </source>
</evidence>
<reference evidence="6 7" key="1">
    <citation type="submission" date="2024-04" db="EMBL/GenBank/DDBJ databases">
        <title>New Clade of Flavobacterium.</title>
        <authorList>
            <person name="Matos L."/>
            <person name="Proenca D.N."/>
            <person name="Fransisco R.M."/>
            <person name="Chung A.P."/>
            <person name="Maccario L."/>
            <person name="Sorensen S.J."/>
            <person name="Morais P.V."/>
        </authorList>
    </citation>
    <scope>NUCLEOTIDE SEQUENCE [LARGE SCALE GENOMIC DNA]</scope>
    <source>
        <strain evidence="6 7">FBOR7N2.3</strain>
    </source>
</reference>
<keyword evidence="7" id="KW-1185">Reference proteome</keyword>
<dbReference type="Proteomes" id="UP001574170">
    <property type="component" value="Unassembled WGS sequence"/>
</dbReference>
<evidence type="ECO:0000259" key="5">
    <source>
        <dbReference type="PROSITE" id="PS51123"/>
    </source>
</evidence>
<dbReference type="RefSeq" id="WP_373391586.1">
    <property type="nucleotide sequence ID" value="NZ_JBCFQJ010000012.1"/>
</dbReference>
<dbReference type="SUPFAM" id="SSF103088">
    <property type="entry name" value="OmpA-like"/>
    <property type="match status" value="1"/>
</dbReference>
<dbReference type="Pfam" id="PF13620">
    <property type="entry name" value="CarboxypepD_reg"/>
    <property type="match status" value="1"/>
</dbReference>
<sequence>MKRIYLILIVLTIQFTQAQTQDLQRAKRLFERTYYSEAIPVYETILNENRSFEVVKNLADSYYYTNDYANAQRQYRFLISKFPEAATAEDFFRYSQTLKAAGNYEESNKVMLDYFVSTNNQKAIENFEKANRVLENISALGNRYDIKNMVINTPNSEFGAIPYKDKLVFSAVIRKPFTFEKMYKWNNESYLDLMSVSLKNPKIDSIKRFAIELTTSLHESNAVFTKNGKTVYFTRNNSKNGVRAKNDKKVSMLQIFKAELIDGKWRNITALPFNSDNYSVEHPALSNDEKTLYFASDMPGSLGSFDIYSVAILGSDYGTPKNLGTTINTDKKEQFPFISKDNKLYFSSNGHAGYGFLDVFVSEIKNNEFSTPMNVGLPVNSGYDDFSFIIDSDSKHGYFASNRKGGKGSDDIYEVSEIQPLVVENCMQYISGIITDVDTKLPLENTKVSLQDANKKEIETAVTTADGSFSFSVDCEKSYAVHASKEEYTNASKFLKTNKDRKKINDASMALKSAESIKKEEIAIQQQKKKEAAVIELQKKKDALAAVALKKKEAAIIAEKAKIEKEIAAKKAIVEAEIKKKEKIEAIVATEKDIVKDKERLLIKTDPIYFDYDLWYIRKESKPILNRVIELMKKYPDMVVEIGSHTDSRGNDKYNLDLSAKRANSTREYFINQGIPSKRILAKGYGEKVQIIKCVPIESCSEEQHELNRRSEFVIKNL</sequence>
<organism evidence="6 7">
    <name type="scientific">Flavobacterium magnesitis</name>
    <dbReference type="NCBI Taxonomy" id="3138077"/>
    <lineage>
        <taxon>Bacteria</taxon>
        <taxon>Pseudomonadati</taxon>
        <taxon>Bacteroidota</taxon>
        <taxon>Flavobacteriia</taxon>
        <taxon>Flavobacteriales</taxon>
        <taxon>Flavobacteriaceae</taxon>
        <taxon>Flavobacterium</taxon>
    </lineage>
</organism>
<evidence type="ECO:0000256" key="2">
    <source>
        <dbReference type="ARBA" id="ARBA00023136"/>
    </source>
</evidence>
<dbReference type="InterPro" id="IPR011042">
    <property type="entry name" value="6-blade_b-propeller_TolB-like"/>
</dbReference>
<dbReference type="InterPro" id="IPR036737">
    <property type="entry name" value="OmpA-like_sf"/>
</dbReference>
<keyword evidence="3" id="KW-0998">Cell outer membrane</keyword>
<dbReference type="CDD" id="cd07185">
    <property type="entry name" value="OmpA_C-like"/>
    <property type="match status" value="1"/>
</dbReference>
<evidence type="ECO:0000256" key="3">
    <source>
        <dbReference type="ARBA" id="ARBA00023237"/>
    </source>
</evidence>
<dbReference type="InterPro" id="IPR011659">
    <property type="entry name" value="WD40"/>
</dbReference>
<dbReference type="EMBL" id="JBCFQK010000010">
    <property type="protein sequence ID" value="MFA9194486.1"/>
    <property type="molecule type" value="Genomic_DNA"/>
</dbReference>
<dbReference type="InterPro" id="IPR006665">
    <property type="entry name" value="OmpA-like"/>
</dbReference>
<dbReference type="SUPFAM" id="SSF48452">
    <property type="entry name" value="TPR-like"/>
    <property type="match status" value="1"/>
</dbReference>
<name>A0ABV4TMD7_9FLAO</name>
<dbReference type="PRINTS" id="PR01021">
    <property type="entry name" value="OMPADOMAIN"/>
</dbReference>
<dbReference type="PANTHER" id="PTHR30329">
    <property type="entry name" value="STATOR ELEMENT OF FLAGELLAR MOTOR COMPLEX"/>
    <property type="match status" value="1"/>
</dbReference>
<dbReference type="Pfam" id="PF00691">
    <property type="entry name" value="OmpA"/>
    <property type="match status" value="1"/>
</dbReference>
<gene>
    <name evidence="6" type="ORF">AAGV33_08705</name>
</gene>